<reference evidence="1 2" key="1">
    <citation type="submission" date="2020-04" db="EMBL/GenBank/DDBJ databases">
        <title>Draft genome of Pyxidicoccus fallax type strain.</title>
        <authorList>
            <person name="Whitworth D.E."/>
        </authorList>
    </citation>
    <scope>NUCLEOTIDE SEQUENCE [LARGE SCALE GENOMIC DNA]</scope>
    <source>
        <strain evidence="1 2">DSM 14698</strain>
    </source>
</reference>
<dbReference type="AlphaFoldDB" id="A0A848LCT3"/>
<evidence type="ECO:0000313" key="1">
    <source>
        <dbReference type="EMBL" id="NMO14563.1"/>
    </source>
</evidence>
<dbReference type="RefSeq" id="WP_169343860.1">
    <property type="nucleotide sequence ID" value="NZ_JABBJJ010000021.1"/>
</dbReference>
<comment type="caution">
    <text evidence="1">The sequence shown here is derived from an EMBL/GenBank/DDBJ whole genome shotgun (WGS) entry which is preliminary data.</text>
</comment>
<sequence>MSEPAAPQGYPVPQHVHHAQMQVAGALEKSEGKPVDLLKAPWPDVEKAVIKLLGGPFQVNKPEHQTLALGIAGAFALRLIQEHQAFWFPNRDSPEGATLGFPDAIIMLSPFGAVMDSLGQGKLARLDDLAADIRRSLGQARLSVNPAQALGNQAPKLSPVDYQRLFDPGFLQFVVLDTNKTKTALENKPDALARDVRNALGRTQPPLPQEARQQFDGQIVQSLQRLDATKPLIEQADRAPRLAELMAHLFGTVGGTGSAPEDFWHEIVLPLLFIGSPASFPPVDDEEKEMFAQGADPLPLFVDIVPHSHKAPEEGLLGAFEMSEIGLVHPGFAKVGALRLIRINSARIKPLLEKFDPNQTADTIKRFTEYMVKESGKPATPSPQGEEMLKAALTLLADLKRSVTQVQGELCLRRLTEAEAASEQALAVVRKSLQGSLIITT</sequence>
<protein>
    <submittedName>
        <fullName evidence="1">Uncharacterized protein</fullName>
    </submittedName>
</protein>
<proteinExistence type="predicted"/>
<dbReference type="Proteomes" id="UP000518300">
    <property type="component" value="Unassembled WGS sequence"/>
</dbReference>
<name>A0A848LCT3_9BACT</name>
<keyword evidence="2" id="KW-1185">Reference proteome</keyword>
<dbReference type="EMBL" id="JABBJJ010000021">
    <property type="protein sequence ID" value="NMO14563.1"/>
    <property type="molecule type" value="Genomic_DNA"/>
</dbReference>
<gene>
    <name evidence="1" type="ORF">HG543_06775</name>
</gene>
<accession>A0A848LCT3</accession>
<organism evidence="1 2">
    <name type="scientific">Pyxidicoccus fallax</name>
    <dbReference type="NCBI Taxonomy" id="394095"/>
    <lineage>
        <taxon>Bacteria</taxon>
        <taxon>Pseudomonadati</taxon>
        <taxon>Myxococcota</taxon>
        <taxon>Myxococcia</taxon>
        <taxon>Myxococcales</taxon>
        <taxon>Cystobacterineae</taxon>
        <taxon>Myxococcaceae</taxon>
        <taxon>Pyxidicoccus</taxon>
    </lineage>
</organism>
<evidence type="ECO:0000313" key="2">
    <source>
        <dbReference type="Proteomes" id="UP000518300"/>
    </source>
</evidence>